<keyword evidence="3" id="KW-0143">Chaperone</keyword>
<dbReference type="OrthoDB" id="9807264at2"/>
<organism evidence="4 5">
    <name type="scientific">Sphingomonas baiyangensis</name>
    <dbReference type="NCBI Taxonomy" id="2572576"/>
    <lineage>
        <taxon>Bacteria</taxon>
        <taxon>Pseudomonadati</taxon>
        <taxon>Pseudomonadota</taxon>
        <taxon>Alphaproteobacteria</taxon>
        <taxon>Sphingomonadales</taxon>
        <taxon>Sphingomonadaceae</taxon>
        <taxon>Sphingomonas</taxon>
    </lineage>
</organism>
<dbReference type="InterPro" id="IPR005631">
    <property type="entry name" value="SDH"/>
</dbReference>
<name>A0A4U1L7U0_9SPHN</name>
<dbReference type="SUPFAM" id="SSF109910">
    <property type="entry name" value="YgfY-like"/>
    <property type="match status" value="1"/>
</dbReference>
<keyword evidence="5" id="KW-1185">Reference proteome</keyword>
<dbReference type="Pfam" id="PF03937">
    <property type="entry name" value="Sdh5"/>
    <property type="match status" value="1"/>
</dbReference>
<proteinExistence type="inferred from homology"/>
<dbReference type="RefSeq" id="WP_136941431.1">
    <property type="nucleotide sequence ID" value="NZ_SWKR01000001.1"/>
</dbReference>
<evidence type="ECO:0000256" key="2">
    <source>
        <dbReference type="ARBA" id="ARBA00019418"/>
    </source>
</evidence>
<evidence type="ECO:0000256" key="3">
    <source>
        <dbReference type="ARBA" id="ARBA00023186"/>
    </source>
</evidence>
<dbReference type="Proteomes" id="UP000309138">
    <property type="component" value="Unassembled WGS sequence"/>
</dbReference>
<comment type="caution">
    <text evidence="4">The sequence shown here is derived from an EMBL/GenBank/DDBJ whole genome shotgun (WGS) entry which is preliminary data.</text>
</comment>
<protein>
    <recommendedName>
        <fullName evidence="2">FAD assembly factor SdhE</fullName>
    </recommendedName>
</protein>
<dbReference type="Gene3D" id="1.10.150.250">
    <property type="entry name" value="Flavinator of succinate dehydrogenase"/>
    <property type="match status" value="1"/>
</dbReference>
<accession>A0A4U1L7U0</accession>
<evidence type="ECO:0000313" key="4">
    <source>
        <dbReference type="EMBL" id="TKD53011.1"/>
    </source>
</evidence>
<sequence>MDREHRLKRLRFRAWHRGTKEADLLIGGFFDAHHVRWGDDEIALFETLLEEQDVDIMAWAMGTQAVPVQYRGPLMAALETLNYVPIAR</sequence>
<evidence type="ECO:0000256" key="1">
    <source>
        <dbReference type="ARBA" id="ARBA00008571"/>
    </source>
</evidence>
<reference evidence="4 5" key="1">
    <citation type="submission" date="2019-04" db="EMBL/GenBank/DDBJ databases">
        <authorList>
            <person name="Yang Y."/>
            <person name="Wei D."/>
        </authorList>
    </citation>
    <scope>NUCLEOTIDE SEQUENCE [LARGE SCALE GENOMIC DNA]</scope>
    <source>
        <strain evidence="4 5">L-1-4w-11</strain>
    </source>
</reference>
<dbReference type="AlphaFoldDB" id="A0A4U1L7U0"/>
<dbReference type="InterPro" id="IPR036714">
    <property type="entry name" value="SDH_sf"/>
</dbReference>
<dbReference type="EMBL" id="SWKR01000001">
    <property type="protein sequence ID" value="TKD53011.1"/>
    <property type="molecule type" value="Genomic_DNA"/>
</dbReference>
<comment type="similarity">
    <text evidence="1">Belongs to the SdhE FAD assembly factor family.</text>
</comment>
<evidence type="ECO:0000313" key="5">
    <source>
        <dbReference type="Proteomes" id="UP000309138"/>
    </source>
</evidence>
<gene>
    <name evidence="4" type="ORF">FBR43_01310</name>
</gene>